<gene>
    <name evidence="2" type="ORF">HUJ06_011398</name>
</gene>
<reference evidence="2 3" key="1">
    <citation type="journal article" date="2020" name="Mol. Biol. Evol.">
        <title>Distinct Expression and Methylation Patterns for Genes with Different Fates following a Single Whole-Genome Duplication in Flowering Plants.</title>
        <authorList>
            <person name="Shi T."/>
            <person name="Rahmani R.S."/>
            <person name="Gugger P.F."/>
            <person name="Wang M."/>
            <person name="Li H."/>
            <person name="Zhang Y."/>
            <person name="Li Z."/>
            <person name="Wang Q."/>
            <person name="Van de Peer Y."/>
            <person name="Marchal K."/>
            <person name="Chen J."/>
        </authorList>
    </citation>
    <scope>NUCLEOTIDE SEQUENCE [LARGE SCALE GENOMIC DNA]</scope>
    <source>
        <tissue evidence="2">Leaf</tissue>
    </source>
</reference>
<dbReference type="Pfam" id="PF12776">
    <property type="entry name" value="Myb_DNA-bind_3"/>
    <property type="match status" value="1"/>
</dbReference>
<dbReference type="PANTHER" id="PTHR47584">
    <property type="match status" value="1"/>
</dbReference>
<sequence>MARWSTRDEKVLIELMAEQIKKGRTTTIFSKVGWAEIKKEFLKRIRNDYTNLQFKNKFNKLRTVCKDSKALLTQIE</sequence>
<dbReference type="InterPro" id="IPR045026">
    <property type="entry name" value="LIMYB"/>
</dbReference>
<name>A0A822YJ47_NELNU</name>
<evidence type="ECO:0000259" key="1">
    <source>
        <dbReference type="Pfam" id="PF12776"/>
    </source>
</evidence>
<evidence type="ECO:0000313" key="2">
    <source>
        <dbReference type="EMBL" id="DAD32547.1"/>
    </source>
</evidence>
<evidence type="ECO:0000313" key="3">
    <source>
        <dbReference type="Proteomes" id="UP000607653"/>
    </source>
</evidence>
<organism evidence="2 3">
    <name type="scientific">Nelumbo nucifera</name>
    <name type="common">Sacred lotus</name>
    <dbReference type="NCBI Taxonomy" id="4432"/>
    <lineage>
        <taxon>Eukaryota</taxon>
        <taxon>Viridiplantae</taxon>
        <taxon>Streptophyta</taxon>
        <taxon>Embryophyta</taxon>
        <taxon>Tracheophyta</taxon>
        <taxon>Spermatophyta</taxon>
        <taxon>Magnoliopsida</taxon>
        <taxon>Proteales</taxon>
        <taxon>Nelumbonaceae</taxon>
        <taxon>Nelumbo</taxon>
    </lineage>
</organism>
<protein>
    <recommendedName>
        <fullName evidence="1">Myb/SANT-like domain-containing protein</fullName>
    </recommendedName>
</protein>
<dbReference type="AlphaFoldDB" id="A0A822YJ47"/>
<keyword evidence="3" id="KW-1185">Reference proteome</keyword>
<dbReference type="InterPro" id="IPR024752">
    <property type="entry name" value="Myb/SANT-like_dom"/>
</dbReference>
<accession>A0A822YJ47</accession>
<proteinExistence type="predicted"/>
<feature type="domain" description="Myb/SANT-like" evidence="1">
    <location>
        <begin position="3"/>
        <end position="74"/>
    </location>
</feature>
<dbReference type="EMBL" id="DUZY01000003">
    <property type="protein sequence ID" value="DAD32547.1"/>
    <property type="molecule type" value="Genomic_DNA"/>
</dbReference>
<dbReference type="Proteomes" id="UP000607653">
    <property type="component" value="Unassembled WGS sequence"/>
</dbReference>
<comment type="caution">
    <text evidence="2">The sequence shown here is derived from an EMBL/GenBank/DDBJ whole genome shotgun (WGS) entry which is preliminary data.</text>
</comment>
<dbReference type="PANTHER" id="PTHR47584:SF19">
    <property type="entry name" value="L10-INTERACTING MYB DOMAIN-CONTAINING PROTEIN-LIKE"/>
    <property type="match status" value="1"/>
</dbReference>